<dbReference type="GO" id="GO:0005886">
    <property type="term" value="C:plasma membrane"/>
    <property type="evidence" value="ECO:0007669"/>
    <property type="project" value="UniProtKB-SubCell"/>
</dbReference>
<dbReference type="Gene3D" id="1.20.5.1030">
    <property type="entry name" value="Preprotein translocase secy subunit"/>
    <property type="match status" value="1"/>
</dbReference>
<feature type="transmembrane region" description="Helical" evidence="9">
    <location>
        <begin position="35"/>
        <end position="57"/>
    </location>
</feature>
<keyword evidence="6 9" id="KW-1133">Transmembrane helix</keyword>
<keyword evidence="4 9" id="KW-0812">Transmembrane</keyword>
<keyword evidence="2 9" id="KW-0813">Transport</keyword>
<dbReference type="AlphaFoldDB" id="A0A1G2DZ03"/>
<dbReference type="GO" id="GO:0006605">
    <property type="term" value="P:protein targeting"/>
    <property type="evidence" value="ECO:0007669"/>
    <property type="project" value="UniProtKB-UniRule"/>
</dbReference>
<dbReference type="EMBL" id="MHLY01000007">
    <property type="protein sequence ID" value="OGZ18817.1"/>
    <property type="molecule type" value="Genomic_DNA"/>
</dbReference>
<sequence>MNLANIPNKIIEFLKQVRLEMKKVNWPTRGETVKYTLIVIGVSVVIAAYLGGLDVLINTLLEKFIIK</sequence>
<comment type="caution">
    <text evidence="10">The sequence shown here is derived from an EMBL/GenBank/DDBJ whole genome shotgun (WGS) entry which is preliminary data.</text>
</comment>
<comment type="subunit">
    <text evidence="9">Component of the Sec protein translocase complex. Heterotrimer consisting of SecY, SecE and SecG subunits. The heterotrimers can form oligomers, although 1 heterotrimer is thought to be able to translocate proteins. Interacts with the ribosome. Interacts with SecDF, and other proteins may be involved. Interacts with SecA.</text>
</comment>
<dbReference type="Pfam" id="PF00584">
    <property type="entry name" value="SecE"/>
    <property type="match status" value="1"/>
</dbReference>
<evidence type="ECO:0000256" key="9">
    <source>
        <dbReference type="HAMAP-Rule" id="MF_00422"/>
    </source>
</evidence>
<dbReference type="HAMAP" id="MF_00422">
    <property type="entry name" value="SecE"/>
    <property type="match status" value="1"/>
</dbReference>
<keyword evidence="5 9" id="KW-0653">Protein transport</keyword>
<dbReference type="NCBIfam" id="TIGR00964">
    <property type="entry name" value="secE_bact"/>
    <property type="match status" value="1"/>
</dbReference>
<comment type="function">
    <text evidence="9">Essential subunit of the Sec protein translocation channel SecYEG. Clamps together the 2 halves of SecY. May contact the channel plug during translocation.</text>
</comment>
<dbReference type="PANTHER" id="PTHR33910">
    <property type="entry name" value="PROTEIN TRANSLOCASE SUBUNIT SECE"/>
    <property type="match status" value="1"/>
</dbReference>
<dbReference type="InterPro" id="IPR001901">
    <property type="entry name" value="Translocase_SecE/Sec61-g"/>
</dbReference>
<evidence type="ECO:0000256" key="4">
    <source>
        <dbReference type="ARBA" id="ARBA00022692"/>
    </source>
</evidence>
<evidence type="ECO:0000256" key="6">
    <source>
        <dbReference type="ARBA" id="ARBA00022989"/>
    </source>
</evidence>
<dbReference type="GO" id="GO:0043952">
    <property type="term" value="P:protein transport by the Sec complex"/>
    <property type="evidence" value="ECO:0007669"/>
    <property type="project" value="UniProtKB-UniRule"/>
</dbReference>
<evidence type="ECO:0000256" key="5">
    <source>
        <dbReference type="ARBA" id="ARBA00022927"/>
    </source>
</evidence>
<keyword evidence="7 9" id="KW-0811">Translocation</keyword>
<evidence type="ECO:0000256" key="1">
    <source>
        <dbReference type="ARBA" id="ARBA00004370"/>
    </source>
</evidence>
<name>A0A1G2DZ03_9BACT</name>
<comment type="similarity">
    <text evidence="9">Belongs to the SecE/SEC61-gamma family.</text>
</comment>
<reference evidence="10 11" key="1">
    <citation type="journal article" date="2016" name="Nat. Commun.">
        <title>Thousands of microbial genomes shed light on interconnected biogeochemical processes in an aquifer system.</title>
        <authorList>
            <person name="Anantharaman K."/>
            <person name="Brown C.T."/>
            <person name="Hug L.A."/>
            <person name="Sharon I."/>
            <person name="Castelle C.J."/>
            <person name="Probst A.J."/>
            <person name="Thomas B.C."/>
            <person name="Singh A."/>
            <person name="Wilkins M.J."/>
            <person name="Karaoz U."/>
            <person name="Brodie E.L."/>
            <person name="Williams K.H."/>
            <person name="Hubbard S.S."/>
            <person name="Banfield J.F."/>
        </authorList>
    </citation>
    <scope>NUCLEOTIDE SEQUENCE [LARGE SCALE GENOMIC DNA]</scope>
</reference>
<dbReference type="Proteomes" id="UP000176755">
    <property type="component" value="Unassembled WGS sequence"/>
</dbReference>
<dbReference type="PROSITE" id="PS01067">
    <property type="entry name" value="SECE_SEC61G"/>
    <property type="match status" value="1"/>
</dbReference>
<dbReference type="InterPro" id="IPR038379">
    <property type="entry name" value="SecE_sf"/>
</dbReference>
<dbReference type="PANTHER" id="PTHR33910:SF1">
    <property type="entry name" value="PROTEIN TRANSLOCASE SUBUNIT SECE"/>
    <property type="match status" value="1"/>
</dbReference>
<dbReference type="GO" id="GO:0009306">
    <property type="term" value="P:protein secretion"/>
    <property type="evidence" value="ECO:0007669"/>
    <property type="project" value="UniProtKB-UniRule"/>
</dbReference>
<dbReference type="STRING" id="1801663.A2175_00880"/>
<evidence type="ECO:0000256" key="3">
    <source>
        <dbReference type="ARBA" id="ARBA00022475"/>
    </source>
</evidence>
<keyword evidence="3 9" id="KW-1003">Cell membrane</keyword>
<dbReference type="GO" id="GO:0065002">
    <property type="term" value="P:intracellular protein transmembrane transport"/>
    <property type="evidence" value="ECO:0007669"/>
    <property type="project" value="UniProtKB-UniRule"/>
</dbReference>
<dbReference type="InterPro" id="IPR005807">
    <property type="entry name" value="SecE_bac"/>
</dbReference>
<keyword evidence="8 9" id="KW-0472">Membrane</keyword>
<evidence type="ECO:0000313" key="10">
    <source>
        <dbReference type="EMBL" id="OGZ18817.1"/>
    </source>
</evidence>
<evidence type="ECO:0000256" key="8">
    <source>
        <dbReference type="ARBA" id="ARBA00023136"/>
    </source>
</evidence>
<protein>
    <recommendedName>
        <fullName evidence="9">Protein translocase subunit SecE</fullName>
    </recommendedName>
</protein>
<organism evidence="10 11">
    <name type="scientific">Candidatus Nealsonbacteria bacterium RBG_13_42_11</name>
    <dbReference type="NCBI Taxonomy" id="1801663"/>
    <lineage>
        <taxon>Bacteria</taxon>
        <taxon>Candidatus Nealsoniibacteriota</taxon>
    </lineage>
</organism>
<gene>
    <name evidence="9" type="primary">secE</name>
    <name evidence="10" type="ORF">A2175_00880</name>
</gene>
<evidence type="ECO:0000256" key="7">
    <source>
        <dbReference type="ARBA" id="ARBA00023010"/>
    </source>
</evidence>
<accession>A0A1G2DZ03</accession>
<proteinExistence type="inferred from homology"/>
<dbReference type="GO" id="GO:0008320">
    <property type="term" value="F:protein transmembrane transporter activity"/>
    <property type="evidence" value="ECO:0007669"/>
    <property type="project" value="UniProtKB-UniRule"/>
</dbReference>
<comment type="subcellular location">
    <subcellularLocation>
        <location evidence="9">Cell membrane</location>
        <topology evidence="9">Single-pass membrane protein</topology>
    </subcellularLocation>
    <subcellularLocation>
        <location evidence="1">Membrane</location>
    </subcellularLocation>
</comment>
<evidence type="ECO:0000313" key="11">
    <source>
        <dbReference type="Proteomes" id="UP000176755"/>
    </source>
</evidence>
<evidence type="ECO:0000256" key="2">
    <source>
        <dbReference type="ARBA" id="ARBA00022448"/>
    </source>
</evidence>